<keyword evidence="9" id="KW-1185">Reference proteome</keyword>
<comment type="similarity">
    <text evidence="4">Belongs to the aldo/keto reductase family. Aldo/keto reductase 2 subfamily.</text>
</comment>
<evidence type="ECO:0000313" key="9">
    <source>
        <dbReference type="Proteomes" id="UP001610432"/>
    </source>
</evidence>
<comment type="caution">
    <text evidence="8">The sequence shown here is derived from an EMBL/GenBank/DDBJ whole genome shotgun (WGS) entry which is preliminary data.</text>
</comment>
<gene>
    <name evidence="8" type="ORF">BJX67DRAFT_245812</name>
</gene>
<dbReference type="EC" id="1.1.1.307" evidence="1"/>
<sequence>MTTPPVQLIFGGASFGGMEADFVSLADTQDALKLLQDGGIKVIDTARTYTNSEKWLGQVGAPTRFVVDTKYPGGLSPHPSSKEHVIATLDESLRLLKTDQVNVYCVHVPDRRVPLEDLLDGLNAAFIAGKFKRLGLSNFLPEEVEEVVRIAEEKNYVLPSVYQGNYNPVARHSETTLLPILRKYNISYYAYSPIAGGFLTKDVDLLISGAEEGRWNPNTYIGGMYNALYNKPRMLEGLRLWGKISAESGIPKAELAYRWVAYHSACDEAHGDSLIFGSRNGKQLQTTLAGLRNGPLSREIVEQIDLVWNTVKADAPIDNFNDTVGAK</sequence>
<evidence type="ECO:0000313" key="8">
    <source>
        <dbReference type="EMBL" id="KAL2870713.1"/>
    </source>
</evidence>
<name>A0ABR4M1L8_9EURO</name>
<evidence type="ECO:0000256" key="5">
    <source>
        <dbReference type="ARBA" id="ARBA00047534"/>
    </source>
</evidence>
<dbReference type="Pfam" id="PF00248">
    <property type="entry name" value="Aldo_ket_red"/>
    <property type="match status" value="1"/>
</dbReference>
<organism evidence="8 9">
    <name type="scientific">Aspergillus lucknowensis</name>
    <dbReference type="NCBI Taxonomy" id="176173"/>
    <lineage>
        <taxon>Eukaryota</taxon>
        <taxon>Fungi</taxon>
        <taxon>Dikarya</taxon>
        <taxon>Ascomycota</taxon>
        <taxon>Pezizomycotina</taxon>
        <taxon>Eurotiomycetes</taxon>
        <taxon>Eurotiomycetidae</taxon>
        <taxon>Eurotiales</taxon>
        <taxon>Aspergillaceae</taxon>
        <taxon>Aspergillus</taxon>
        <taxon>Aspergillus subgen. Nidulantes</taxon>
    </lineage>
</organism>
<dbReference type="GeneID" id="98141253"/>
<evidence type="ECO:0000259" key="7">
    <source>
        <dbReference type="Pfam" id="PF00248"/>
    </source>
</evidence>
<dbReference type="SUPFAM" id="SSF51430">
    <property type="entry name" value="NAD(P)-linked oxidoreductase"/>
    <property type="match status" value="1"/>
</dbReference>
<dbReference type="PANTHER" id="PTHR43364:SF4">
    <property type="entry name" value="NAD(P)-LINKED OXIDOREDUCTASE SUPERFAMILY PROTEIN"/>
    <property type="match status" value="1"/>
</dbReference>
<evidence type="ECO:0000256" key="2">
    <source>
        <dbReference type="ARBA" id="ARBA00023002"/>
    </source>
</evidence>
<reference evidence="8 9" key="1">
    <citation type="submission" date="2024-07" db="EMBL/GenBank/DDBJ databases">
        <title>Section-level genome sequencing and comparative genomics of Aspergillus sections Usti and Cavernicolus.</title>
        <authorList>
            <consortium name="Lawrence Berkeley National Laboratory"/>
            <person name="Nybo J.L."/>
            <person name="Vesth T.C."/>
            <person name="Theobald S."/>
            <person name="Frisvad J.C."/>
            <person name="Larsen T.O."/>
            <person name="Kjaerboelling I."/>
            <person name="Rothschild-Mancinelli K."/>
            <person name="Lyhne E.K."/>
            <person name="Kogle M.E."/>
            <person name="Barry K."/>
            <person name="Clum A."/>
            <person name="Na H."/>
            <person name="Ledsgaard L."/>
            <person name="Lin J."/>
            <person name="Lipzen A."/>
            <person name="Kuo A."/>
            <person name="Riley R."/>
            <person name="Mondo S."/>
            <person name="Labutti K."/>
            <person name="Haridas S."/>
            <person name="Pangalinan J."/>
            <person name="Salamov A.A."/>
            <person name="Simmons B.A."/>
            <person name="Magnuson J.K."/>
            <person name="Chen J."/>
            <person name="Drula E."/>
            <person name="Henrissat B."/>
            <person name="Wiebenga A."/>
            <person name="Lubbers R.J."/>
            <person name="Gomes A.C."/>
            <person name="Macurrencykelacurrency M.R."/>
            <person name="Stajich J."/>
            <person name="Grigoriev I.V."/>
            <person name="Mortensen U.H."/>
            <person name="De Vries R.P."/>
            <person name="Baker S.E."/>
            <person name="Andersen M.R."/>
        </authorList>
    </citation>
    <scope>NUCLEOTIDE SEQUENCE [LARGE SCALE GENOMIC DNA]</scope>
    <source>
        <strain evidence="8 9">CBS 449.75</strain>
    </source>
</reference>
<evidence type="ECO:0000256" key="3">
    <source>
        <dbReference type="ARBA" id="ARBA00025065"/>
    </source>
</evidence>
<accession>A0ABR4M1L8</accession>
<feature type="domain" description="NADP-dependent oxidoreductase" evidence="7">
    <location>
        <begin position="8"/>
        <end position="307"/>
    </location>
</feature>
<proteinExistence type="inferred from homology"/>
<dbReference type="PANTHER" id="PTHR43364">
    <property type="entry name" value="NADH-SPECIFIC METHYLGLYOXAL REDUCTASE-RELATED"/>
    <property type="match status" value="1"/>
</dbReference>
<dbReference type="InterPro" id="IPR050523">
    <property type="entry name" value="AKR_Detox_Biosynth"/>
</dbReference>
<dbReference type="CDD" id="cd19075">
    <property type="entry name" value="AKR_AKR7A1-5"/>
    <property type="match status" value="1"/>
</dbReference>
<dbReference type="PRINTS" id="PR00069">
    <property type="entry name" value="ALDKETRDTASE"/>
</dbReference>
<comment type="catalytic activity">
    <reaction evidence="5">
        <text>xylitol + NADP(+) = D-xylose + NADPH + H(+)</text>
        <dbReference type="Rhea" id="RHEA:27445"/>
        <dbReference type="ChEBI" id="CHEBI:15378"/>
        <dbReference type="ChEBI" id="CHEBI:17151"/>
        <dbReference type="ChEBI" id="CHEBI:53455"/>
        <dbReference type="ChEBI" id="CHEBI:57783"/>
        <dbReference type="ChEBI" id="CHEBI:58349"/>
        <dbReference type="EC" id="1.1.1.307"/>
    </reaction>
</comment>
<dbReference type="RefSeq" id="XP_070889692.1">
    <property type="nucleotide sequence ID" value="XM_071026181.1"/>
</dbReference>
<dbReference type="Gene3D" id="3.20.20.100">
    <property type="entry name" value="NADP-dependent oxidoreductase domain"/>
    <property type="match status" value="1"/>
</dbReference>
<protein>
    <recommendedName>
        <fullName evidence="1">D-xylose reductase [NAD(P)H]</fullName>
        <ecNumber evidence="1">1.1.1.307</ecNumber>
    </recommendedName>
</protein>
<keyword evidence="2" id="KW-0560">Oxidoreductase</keyword>
<dbReference type="InterPro" id="IPR036812">
    <property type="entry name" value="NAD(P)_OxRdtase_dom_sf"/>
</dbReference>
<evidence type="ECO:0000256" key="4">
    <source>
        <dbReference type="ARBA" id="ARBA00038157"/>
    </source>
</evidence>
<comment type="catalytic activity">
    <reaction evidence="6">
        <text>xylitol + NAD(+) = D-xylose + NADH + H(+)</text>
        <dbReference type="Rhea" id="RHEA:27441"/>
        <dbReference type="ChEBI" id="CHEBI:15378"/>
        <dbReference type="ChEBI" id="CHEBI:17151"/>
        <dbReference type="ChEBI" id="CHEBI:53455"/>
        <dbReference type="ChEBI" id="CHEBI:57540"/>
        <dbReference type="ChEBI" id="CHEBI:57945"/>
        <dbReference type="EC" id="1.1.1.307"/>
    </reaction>
</comment>
<dbReference type="Proteomes" id="UP001610432">
    <property type="component" value="Unassembled WGS sequence"/>
</dbReference>
<evidence type="ECO:0000256" key="6">
    <source>
        <dbReference type="ARBA" id="ARBA00049485"/>
    </source>
</evidence>
<dbReference type="InterPro" id="IPR023210">
    <property type="entry name" value="NADP_OxRdtase_dom"/>
</dbReference>
<dbReference type="PROSITE" id="PS00062">
    <property type="entry name" value="ALDOKETO_REDUCTASE_2"/>
    <property type="match status" value="1"/>
</dbReference>
<evidence type="ECO:0000256" key="1">
    <source>
        <dbReference type="ARBA" id="ARBA00012845"/>
    </source>
</evidence>
<dbReference type="InterPro" id="IPR018170">
    <property type="entry name" value="Aldo/ket_reductase_CS"/>
</dbReference>
<comment type="function">
    <text evidence="3">Catalyzes the initial reaction in the xylose utilization pathway by reducing D-xylose into xylitol. Xylose is a major component of hemicelluloses such as xylan. Most fungi utilize D-xylose via three enzymatic reactions, xylose reductase (XR), xylitol dehydrogenase (XDH), and xylulokinase, to form xylulose 5-phosphate, which enters pentose phosphate pathway.</text>
</comment>
<dbReference type="InterPro" id="IPR020471">
    <property type="entry name" value="AKR"/>
</dbReference>
<dbReference type="EMBL" id="JBFXLQ010000005">
    <property type="protein sequence ID" value="KAL2870713.1"/>
    <property type="molecule type" value="Genomic_DNA"/>
</dbReference>